<reference evidence="1" key="1">
    <citation type="journal article" date="2022" name="bioRxiv">
        <title>Sequencing and chromosome-scale assembly of the giantPleurodeles waltlgenome.</title>
        <authorList>
            <person name="Brown T."/>
            <person name="Elewa A."/>
            <person name="Iarovenko S."/>
            <person name="Subramanian E."/>
            <person name="Araus A.J."/>
            <person name="Petzold A."/>
            <person name="Susuki M."/>
            <person name="Suzuki K.-i.T."/>
            <person name="Hayashi T."/>
            <person name="Toyoda A."/>
            <person name="Oliveira C."/>
            <person name="Osipova E."/>
            <person name="Leigh N.D."/>
            <person name="Simon A."/>
            <person name="Yun M.H."/>
        </authorList>
    </citation>
    <scope>NUCLEOTIDE SEQUENCE</scope>
    <source>
        <strain evidence="1">20211129_DDA</strain>
        <tissue evidence="1">Liver</tissue>
    </source>
</reference>
<comment type="caution">
    <text evidence="1">The sequence shown here is derived from an EMBL/GenBank/DDBJ whole genome shotgun (WGS) entry which is preliminary data.</text>
</comment>
<dbReference type="Proteomes" id="UP001066276">
    <property type="component" value="Chromosome 2_2"/>
</dbReference>
<keyword evidence="2" id="KW-1185">Reference proteome</keyword>
<evidence type="ECO:0000313" key="2">
    <source>
        <dbReference type="Proteomes" id="UP001066276"/>
    </source>
</evidence>
<accession>A0AAV7V2A7</accession>
<gene>
    <name evidence="1" type="ORF">NDU88_004012</name>
</gene>
<name>A0AAV7V2A7_PLEWA</name>
<evidence type="ECO:0000313" key="1">
    <source>
        <dbReference type="EMBL" id="KAJ1194726.1"/>
    </source>
</evidence>
<dbReference type="EMBL" id="JANPWB010000004">
    <property type="protein sequence ID" value="KAJ1194726.1"/>
    <property type="molecule type" value="Genomic_DNA"/>
</dbReference>
<sequence>MEKFPPTAFTSQHRLPTVIFLPPKTITASPCYPTSVRHTHTALSRTGSVFCQDTTDMAADFKVIRKEMGVIGQRVTALKRTGDFHEEELEAQRREVLDVKDKKD</sequence>
<dbReference type="AlphaFoldDB" id="A0AAV7V2A7"/>
<proteinExistence type="predicted"/>
<evidence type="ECO:0008006" key="3">
    <source>
        <dbReference type="Google" id="ProtNLM"/>
    </source>
</evidence>
<organism evidence="1 2">
    <name type="scientific">Pleurodeles waltl</name>
    <name type="common">Iberian ribbed newt</name>
    <dbReference type="NCBI Taxonomy" id="8319"/>
    <lineage>
        <taxon>Eukaryota</taxon>
        <taxon>Metazoa</taxon>
        <taxon>Chordata</taxon>
        <taxon>Craniata</taxon>
        <taxon>Vertebrata</taxon>
        <taxon>Euteleostomi</taxon>
        <taxon>Amphibia</taxon>
        <taxon>Batrachia</taxon>
        <taxon>Caudata</taxon>
        <taxon>Salamandroidea</taxon>
        <taxon>Salamandridae</taxon>
        <taxon>Pleurodelinae</taxon>
        <taxon>Pleurodeles</taxon>
    </lineage>
</organism>
<protein>
    <recommendedName>
        <fullName evidence="3">Tubulin-specific chaperone A</fullName>
    </recommendedName>
</protein>